<dbReference type="OrthoDB" id="4077754at2"/>
<sequence>MSAPIPPPPPELVELMEPPFPPQRAFGYDPEKWLKWLGDIPGATDAINSLPDAVDRYIIRQAVSDLENDNLSGAFIAVMIWGHGTVGYGPYRTLQVLSDNFRDGKKLSDAVVGKLQDSITVAREQGSVAGFSHLNNGGKLRGLGPSFFTKWLYYITATGPQGEDGAAPILDDEVIDWINDNAGEQLKYKRTPSYGRYLDLVTAWGAPYDLSPVDIEERIFRIIRDDGAE</sequence>
<dbReference type="InterPro" id="IPR048868">
    <property type="entry name" value="OGG-like_put"/>
</dbReference>
<gene>
    <name evidence="1" type="ORF">A6F49_04555</name>
</gene>
<keyword evidence="2" id="KW-1185">Reference proteome</keyword>
<protein>
    <submittedName>
        <fullName evidence="1">Uncharacterized protein</fullName>
    </submittedName>
</protein>
<dbReference type="RefSeq" id="WP_043055681.1">
    <property type="nucleotide sequence ID" value="NZ_LXEY01000008.1"/>
</dbReference>
<reference evidence="1 2" key="1">
    <citation type="submission" date="2016-04" db="EMBL/GenBank/DDBJ databases">
        <title>First whole genome shotgun sequence of the bacterium Enteractinococcus sp. strain UASWS1574.</title>
        <authorList>
            <person name="Crovadore J."/>
            <person name="Chablais R."/>
            <person name="Lefort F."/>
        </authorList>
    </citation>
    <scope>NUCLEOTIDE SEQUENCE [LARGE SCALE GENOMIC DNA]</scope>
    <source>
        <strain evidence="1 2">UASWS1574</strain>
    </source>
</reference>
<dbReference type="Pfam" id="PF21790">
    <property type="entry name" value="OGG"/>
    <property type="match status" value="1"/>
</dbReference>
<dbReference type="STRING" id="1837282.A6F49_04555"/>
<dbReference type="AlphaFoldDB" id="A0A1B7M2I4"/>
<evidence type="ECO:0000313" key="2">
    <source>
        <dbReference type="Proteomes" id="UP000078292"/>
    </source>
</evidence>
<organism evidence="1 2">
    <name type="scientific">Enteractinococcus helveticum</name>
    <dbReference type="NCBI Taxonomy" id="1837282"/>
    <lineage>
        <taxon>Bacteria</taxon>
        <taxon>Bacillati</taxon>
        <taxon>Actinomycetota</taxon>
        <taxon>Actinomycetes</taxon>
        <taxon>Micrococcales</taxon>
        <taxon>Micrococcaceae</taxon>
    </lineage>
</organism>
<dbReference type="Proteomes" id="UP000078292">
    <property type="component" value="Unassembled WGS sequence"/>
</dbReference>
<comment type="caution">
    <text evidence="1">The sequence shown here is derived from an EMBL/GenBank/DDBJ whole genome shotgun (WGS) entry which is preliminary data.</text>
</comment>
<name>A0A1B7M2I4_9MICC</name>
<accession>A0A1B7M2I4</accession>
<evidence type="ECO:0000313" key="1">
    <source>
        <dbReference type="EMBL" id="OAV62781.1"/>
    </source>
</evidence>
<proteinExistence type="predicted"/>
<dbReference type="EMBL" id="LXEY01000008">
    <property type="protein sequence ID" value="OAV62781.1"/>
    <property type="molecule type" value="Genomic_DNA"/>
</dbReference>